<dbReference type="InterPro" id="IPR036683">
    <property type="entry name" value="CO_DH_flav_C_dom_sf"/>
</dbReference>
<protein>
    <submittedName>
        <fullName evidence="5">FAD binding domain-containing protein</fullName>
    </submittedName>
</protein>
<dbReference type="InterPro" id="IPR005107">
    <property type="entry name" value="CO_DH_flav_C"/>
</dbReference>
<dbReference type="InterPro" id="IPR016166">
    <property type="entry name" value="FAD-bd_PCMH"/>
</dbReference>
<comment type="caution">
    <text evidence="5">The sequence shown here is derived from an EMBL/GenBank/DDBJ whole genome shotgun (WGS) entry which is preliminary data.</text>
</comment>
<keyword evidence="3" id="KW-0560">Oxidoreductase</keyword>
<dbReference type="PROSITE" id="PS51387">
    <property type="entry name" value="FAD_PCMH"/>
    <property type="match status" value="1"/>
</dbReference>
<dbReference type="SUPFAM" id="SSF56176">
    <property type="entry name" value="FAD-binding/transporter-associated domain-like"/>
    <property type="match status" value="1"/>
</dbReference>
<keyword evidence="1" id="KW-0285">Flavoprotein</keyword>
<evidence type="ECO:0000313" key="5">
    <source>
        <dbReference type="EMBL" id="MBL4929183.1"/>
    </source>
</evidence>
<name>A0A8J7MVC1_9RHOB</name>
<dbReference type="InterPro" id="IPR016169">
    <property type="entry name" value="FAD-bd_PCMH_sub2"/>
</dbReference>
<dbReference type="Proteomes" id="UP000619033">
    <property type="component" value="Unassembled WGS sequence"/>
</dbReference>
<gene>
    <name evidence="5" type="ORF">JI744_13795</name>
</gene>
<dbReference type="Pfam" id="PF00941">
    <property type="entry name" value="FAD_binding_5"/>
    <property type="match status" value="1"/>
</dbReference>
<dbReference type="Gene3D" id="3.30.390.50">
    <property type="entry name" value="CO dehydrogenase flavoprotein, C-terminal domain"/>
    <property type="match status" value="1"/>
</dbReference>
<organism evidence="5 6">
    <name type="scientific">Fuscibacter oryzae</name>
    <dbReference type="NCBI Taxonomy" id="2803939"/>
    <lineage>
        <taxon>Bacteria</taxon>
        <taxon>Pseudomonadati</taxon>
        <taxon>Pseudomonadota</taxon>
        <taxon>Alphaproteobacteria</taxon>
        <taxon>Rhodobacterales</taxon>
        <taxon>Paracoccaceae</taxon>
        <taxon>Fuscibacter</taxon>
    </lineage>
</organism>
<dbReference type="PANTHER" id="PTHR42659">
    <property type="entry name" value="XANTHINE DEHYDROGENASE SUBUNIT C-RELATED"/>
    <property type="match status" value="1"/>
</dbReference>
<dbReference type="SUPFAM" id="SSF55447">
    <property type="entry name" value="CO dehydrogenase flavoprotein C-terminal domain-like"/>
    <property type="match status" value="1"/>
</dbReference>
<dbReference type="GO" id="GO:0016491">
    <property type="term" value="F:oxidoreductase activity"/>
    <property type="evidence" value="ECO:0007669"/>
    <property type="project" value="UniProtKB-KW"/>
</dbReference>
<evidence type="ECO:0000313" key="6">
    <source>
        <dbReference type="Proteomes" id="UP000619033"/>
    </source>
</evidence>
<dbReference type="Pfam" id="PF03450">
    <property type="entry name" value="CO_deh_flav_C"/>
    <property type="match status" value="1"/>
</dbReference>
<dbReference type="SMART" id="SM01092">
    <property type="entry name" value="CO_deh_flav_C"/>
    <property type="match status" value="1"/>
</dbReference>
<dbReference type="InterPro" id="IPR036318">
    <property type="entry name" value="FAD-bd_PCMH-like_sf"/>
</dbReference>
<feature type="domain" description="FAD-binding PCMH-type" evidence="4">
    <location>
        <begin position="1"/>
        <end position="151"/>
    </location>
</feature>
<dbReference type="GO" id="GO:0071949">
    <property type="term" value="F:FAD binding"/>
    <property type="evidence" value="ECO:0007669"/>
    <property type="project" value="InterPro"/>
</dbReference>
<dbReference type="Gene3D" id="3.30.465.10">
    <property type="match status" value="1"/>
</dbReference>
<evidence type="ECO:0000256" key="3">
    <source>
        <dbReference type="ARBA" id="ARBA00023002"/>
    </source>
</evidence>
<evidence type="ECO:0000259" key="4">
    <source>
        <dbReference type="PROSITE" id="PS51387"/>
    </source>
</evidence>
<dbReference type="AlphaFoldDB" id="A0A8J7MVC1"/>
<evidence type="ECO:0000256" key="2">
    <source>
        <dbReference type="ARBA" id="ARBA00022827"/>
    </source>
</evidence>
<evidence type="ECO:0000256" key="1">
    <source>
        <dbReference type="ARBA" id="ARBA00022630"/>
    </source>
</evidence>
<reference evidence="5" key="1">
    <citation type="submission" date="2021-01" db="EMBL/GenBank/DDBJ databases">
        <title>Genome seq and assembly of Tabrizicola sp. KVB23.</title>
        <authorList>
            <person name="Chhetri G."/>
        </authorList>
    </citation>
    <scope>NUCLEOTIDE SEQUENCE</scope>
    <source>
        <strain evidence="5">KVB23</strain>
    </source>
</reference>
<dbReference type="InterPro" id="IPR002346">
    <property type="entry name" value="Mopterin_DH_FAD-bd"/>
</dbReference>
<proteinExistence type="predicted"/>
<sequence>MAGGGWDVLAGGTDVYPGAGAQLRRSVVDVTGIVEMQGITQQDGLRIGGAVTWAEIAATPLPAALAGLQRAAVQVGGRQVQNVGTIAGNLCNASPAADGVPPLLTLDAVVELDSANGRRDVPLAEFILAPRRTDRRPDELVVAVRIPQRALGGKGVFLKLGARAHLVISIASVAVRCVTNEGIVTEIMIAAGACSPVPCRLPIIEAALLGAPVAGLAGRIRAEGITASLSPIDDVRAPAGYRLEAVAELLRRALEGAAG</sequence>
<keyword evidence="2" id="KW-0274">FAD</keyword>
<dbReference type="PANTHER" id="PTHR42659:SF2">
    <property type="entry name" value="XANTHINE DEHYDROGENASE SUBUNIT C-RELATED"/>
    <property type="match status" value="1"/>
</dbReference>
<dbReference type="InterPro" id="IPR051312">
    <property type="entry name" value="Diverse_Substr_Oxidored"/>
</dbReference>
<accession>A0A8J7MVC1</accession>
<dbReference type="EMBL" id="JAESVP010000006">
    <property type="protein sequence ID" value="MBL4929183.1"/>
    <property type="molecule type" value="Genomic_DNA"/>
</dbReference>
<keyword evidence="6" id="KW-1185">Reference proteome</keyword>